<gene>
    <name evidence="2" type="ORF">SAOR_08105</name>
</gene>
<accession>A0A423PQH7</accession>
<organism evidence="2 3">
    <name type="scientific">Salinisphaera orenii MK-B5</name>
    <dbReference type="NCBI Taxonomy" id="856730"/>
    <lineage>
        <taxon>Bacteria</taxon>
        <taxon>Pseudomonadati</taxon>
        <taxon>Pseudomonadota</taxon>
        <taxon>Gammaproteobacteria</taxon>
        <taxon>Salinisphaerales</taxon>
        <taxon>Salinisphaeraceae</taxon>
        <taxon>Salinisphaera</taxon>
    </lineage>
</organism>
<dbReference type="Proteomes" id="UP000283993">
    <property type="component" value="Unassembled WGS sequence"/>
</dbReference>
<evidence type="ECO:0000313" key="3">
    <source>
        <dbReference type="Proteomes" id="UP000283993"/>
    </source>
</evidence>
<evidence type="ECO:0000256" key="1">
    <source>
        <dbReference type="SAM" id="MobiDB-lite"/>
    </source>
</evidence>
<sequence>MDDATIEPAPHADGYSGPVMPERRDLRFCRRAIVSATGTRPGRT</sequence>
<dbReference type="RefSeq" id="WP_281273427.1">
    <property type="nucleotide sequence ID" value="NZ_AYKH01000012.1"/>
</dbReference>
<dbReference type="EMBL" id="AYKH01000012">
    <property type="protein sequence ID" value="ROO27864.1"/>
    <property type="molecule type" value="Genomic_DNA"/>
</dbReference>
<comment type="caution">
    <text evidence="2">The sequence shown here is derived from an EMBL/GenBank/DDBJ whole genome shotgun (WGS) entry which is preliminary data.</text>
</comment>
<keyword evidence="3" id="KW-1185">Reference proteome</keyword>
<protein>
    <submittedName>
        <fullName evidence="2">Uncharacterized protein</fullName>
    </submittedName>
</protein>
<evidence type="ECO:0000313" key="2">
    <source>
        <dbReference type="EMBL" id="ROO27864.1"/>
    </source>
</evidence>
<dbReference type="AlphaFoldDB" id="A0A423PQH7"/>
<name>A0A423PQH7_9GAMM</name>
<feature type="region of interest" description="Disordered" evidence="1">
    <location>
        <begin position="1"/>
        <end position="22"/>
    </location>
</feature>
<reference evidence="2 3" key="1">
    <citation type="submission" date="2013-10" db="EMBL/GenBank/DDBJ databases">
        <title>Salinisphaera orenii MK-B5 Genome Sequencing.</title>
        <authorList>
            <person name="Lai Q."/>
            <person name="Li C."/>
            <person name="Shao Z."/>
        </authorList>
    </citation>
    <scope>NUCLEOTIDE SEQUENCE [LARGE SCALE GENOMIC DNA]</scope>
    <source>
        <strain evidence="2 3">MK-B5</strain>
    </source>
</reference>
<proteinExistence type="predicted"/>